<name>A0ABW7H1F9_9BURK</name>
<dbReference type="PANTHER" id="PTHR35891:SF3">
    <property type="entry name" value="THIOL:DISULFIDE INTERCHANGE PROTEIN DSBL"/>
    <property type="match status" value="1"/>
</dbReference>
<organism evidence="10 11">
    <name type="scientific">Pelomonas baiyunensis</name>
    <dbReference type="NCBI Taxonomy" id="3299026"/>
    <lineage>
        <taxon>Bacteria</taxon>
        <taxon>Pseudomonadati</taxon>
        <taxon>Pseudomonadota</taxon>
        <taxon>Betaproteobacteria</taxon>
        <taxon>Burkholderiales</taxon>
        <taxon>Sphaerotilaceae</taxon>
        <taxon>Roseateles</taxon>
    </lineage>
</organism>
<dbReference type="Gene3D" id="3.40.30.10">
    <property type="entry name" value="Glutaredoxin"/>
    <property type="match status" value="2"/>
</dbReference>
<dbReference type="InterPro" id="IPR023205">
    <property type="entry name" value="DsbA/DsbL"/>
</dbReference>
<protein>
    <recommendedName>
        <fullName evidence="3">Thiol:disulfide interchange protein DsbA</fullName>
    </recommendedName>
</protein>
<evidence type="ECO:0000256" key="4">
    <source>
        <dbReference type="ARBA" id="ARBA00022729"/>
    </source>
</evidence>
<keyword evidence="11" id="KW-1185">Reference proteome</keyword>
<dbReference type="SUPFAM" id="SSF52833">
    <property type="entry name" value="Thioredoxin-like"/>
    <property type="match status" value="1"/>
</dbReference>
<evidence type="ECO:0000256" key="1">
    <source>
        <dbReference type="ARBA" id="ARBA00004418"/>
    </source>
</evidence>
<gene>
    <name evidence="10" type="ORF">ACG01O_15705</name>
</gene>
<feature type="chain" id="PRO_5047228098" description="Thiol:disulfide interchange protein DsbA" evidence="8">
    <location>
        <begin position="25"/>
        <end position="222"/>
    </location>
</feature>
<proteinExistence type="inferred from homology"/>
<keyword evidence="7" id="KW-0676">Redox-active center</keyword>
<dbReference type="PROSITE" id="PS00194">
    <property type="entry name" value="THIOREDOXIN_1"/>
    <property type="match status" value="1"/>
</dbReference>
<evidence type="ECO:0000256" key="2">
    <source>
        <dbReference type="ARBA" id="ARBA00005791"/>
    </source>
</evidence>
<keyword evidence="6" id="KW-1015">Disulfide bond</keyword>
<dbReference type="EMBL" id="JBIGIB010000004">
    <property type="protein sequence ID" value="MFG6468072.1"/>
    <property type="molecule type" value="Genomic_DNA"/>
</dbReference>
<dbReference type="InterPro" id="IPR013766">
    <property type="entry name" value="Thioredoxin_domain"/>
</dbReference>
<accession>A0ABW7H1F9</accession>
<comment type="subcellular location">
    <subcellularLocation>
        <location evidence="1">Periplasm</location>
    </subcellularLocation>
</comment>
<feature type="domain" description="Thioredoxin" evidence="9">
    <location>
        <begin position="7"/>
        <end position="155"/>
    </location>
</feature>
<evidence type="ECO:0000313" key="11">
    <source>
        <dbReference type="Proteomes" id="UP001606303"/>
    </source>
</evidence>
<dbReference type="InterPro" id="IPR050824">
    <property type="entry name" value="Thiol_disulfide_DsbA"/>
</dbReference>
<dbReference type="InterPro" id="IPR001853">
    <property type="entry name" value="DSBA-like_thioredoxin_dom"/>
</dbReference>
<evidence type="ECO:0000256" key="8">
    <source>
        <dbReference type="SAM" id="SignalP"/>
    </source>
</evidence>
<keyword evidence="4 8" id="KW-0732">Signal</keyword>
<dbReference type="PROSITE" id="PS51352">
    <property type="entry name" value="THIOREDOXIN_2"/>
    <property type="match status" value="1"/>
</dbReference>
<dbReference type="Proteomes" id="UP001606303">
    <property type="component" value="Unassembled WGS sequence"/>
</dbReference>
<evidence type="ECO:0000259" key="9">
    <source>
        <dbReference type="PROSITE" id="PS51352"/>
    </source>
</evidence>
<evidence type="ECO:0000256" key="6">
    <source>
        <dbReference type="ARBA" id="ARBA00023157"/>
    </source>
</evidence>
<dbReference type="CDD" id="cd03019">
    <property type="entry name" value="DsbA_DsbA"/>
    <property type="match status" value="1"/>
</dbReference>
<evidence type="ECO:0000256" key="3">
    <source>
        <dbReference type="ARBA" id="ARBA00013831"/>
    </source>
</evidence>
<comment type="similarity">
    <text evidence="2">Belongs to the thioredoxin family. DsbA subfamily.</text>
</comment>
<feature type="signal peptide" evidence="8">
    <location>
        <begin position="1"/>
        <end position="24"/>
    </location>
</feature>
<dbReference type="InterPro" id="IPR017937">
    <property type="entry name" value="Thioredoxin_CS"/>
</dbReference>
<dbReference type="RefSeq" id="WP_394386001.1">
    <property type="nucleotide sequence ID" value="NZ_JBIGIB010000004.1"/>
</dbReference>
<keyword evidence="5" id="KW-0574">Periplasm</keyword>
<dbReference type="InterPro" id="IPR036249">
    <property type="entry name" value="Thioredoxin-like_sf"/>
</dbReference>
<comment type="caution">
    <text evidence="10">The sequence shown here is derived from an EMBL/GenBank/DDBJ whole genome shotgun (WGS) entry which is preliminary data.</text>
</comment>
<sequence>MKRRDFSALLASAPALGATGSALAQGGPVEGRNYQVINPPLSTTPGKIEVVEFFWYGCPHCYAFEPAVEAWAKQLPADVAFRKVHVAFRANVKIHQRMFYALEALGKEAAARPAIFNAMHQQGLGLDDAKEQAKFLSPLGIDPVKYQEAYNSFGVATKCSQAEKLSEAYRIDGVPMLGVAGRFLTSPGQAGVGLGQRLPEHELGARALQITDFLIQRARNKA</sequence>
<evidence type="ECO:0000256" key="7">
    <source>
        <dbReference type="ARBA" id="ARBA00023284"/>
    </source>
</evidence>
<evidence type="ECO:0000256" key="5">
    <source>
        <dbReference type="ARBA" id="ARBA00022764"/>
    </source>
</evidence>
<reference evidence="10 11" key="1">
    <citation type="submission" date="2024-08" db="EMBL/GenBank/DDBJ databases">
        <authorList>
            <person name="Lu H."/>
        </authorList>
    </citation>
    <scope>NUCLEOTIDE SEQUENCE [LARGE SCALE GENOMIC DNA]</scope>
    <source>
        <strain evidence="10 11">BYS87W</strain>
    </source>
</reference>
<evidence type="ECO:0000313" key="10">
    <source>
        <dbReference type="EMBL" id="MFG6468072.1"/>
    </source>
</evidence>
<dbReference type="PANTHER" id="PTHR35891">
    <property type="entry name" value="THIOL:DISULFIDE INTERCHANGE PROTEIN DSBA"/>
    <property type="match status" value="1"/>
</dbReference>
<dbReference type="Pfam" id="PF01323">
    <property type="entry name" value="DSBA"/>
    <property type="match status" value="1"/>
</dbReference>